<name>A0A1T4KDD1_9FIRM</name>
<reference evidence="3 4" key="1">
    <citation type="submission" date="2017-02" db="EMBL/GenBank/DDBJ databases">
        <authorList>
            <person name="Peterson S.W."/>
        </authorList>
    </citation>
    <scope>NUCLEOTIDE SEQUENCE [LARGE SCALE GENOMIC DNA]</scope>
    <source>
        <strain evidence="3 4">ATCC 17233</strain>
    </source>
</reference>
<dbReference type="EMBL" id="FUXA01000004">
    <property type="protein sequence ID" value="SJZ40410.1"/>
    <property type="molecule type" value="Genomic_DNA"/>
</dbReference>
<keyword evidence="4" id="KW-1185">Reference proteome</keyword>
<protein>
    <submittedName>
        <fullName evidence="3">Uncharacterized protein</fullName>
    </submittedName>
</protein>
<feature type="compositionally biased region" description="Basic and acidic residues" evidence="1">
    <location>
        <begin position="39"/>
        <end position="52"/>
    </location>
</feature>
<evidence type="ECO:0000313" key="3">
    <source>
        <dbReference type="EMBL" id="SJZ40410.1"/>
    </source>
</evidence>
<gene>
    <name evidence="3" type="ORF">SAMN02745110_00302</name>
</gene>
<dbReference type="RefSeq" id="WP_078785977.1">
    <property type="nucleotide sequence ID" value="NZ_FMTO01000003.1"/>
</dbReference>
<accession>A0A1T4KDD1</accession>
<dbReference type="AlphaFoldDB" id="A0A1T4KDD1"/>
<keyword evidence="2" id="KW-1133">Transmembrane helix</keyword>
<feature type="transmembrane region" description="Helical" evidence="2">
    <location>
        <begin position="64"/>
        <end position="83"/>
    </location>
</feature>
<dbReference type="Proteomes" id="UP000189857">
    <property type="component" value="Unassembled WGS sequence"/>
</dbReference>
<proteinExistence type="predicted"/>
<evidence type="ECO:0000256" key="2">
    <source>
        <dbReference type="SAM" id="Phobius"/>
    </source>
</evidence>
<feature type="region of interest" description="Disordered" evidence="1">
    <location>
        <begin position="39"/>
        <end position="60"/>
    </location>
</feature>
<dbReference type="OrthoDB" id="9992559at2"/>
<organism evidence="3 4">
    <name type="scientific">Eubacterium ruminantium</name>
    <dbReference type="NCBI Taxonomy" id="42322"/>
    <lineage>
        <taxon>Bacteria</taxon>
        <taxon>Bacillati</taxon>
        <taxon>Bacillota</taxon>
        <taxon>Clostridia</taxon>
        <taxon>Eubacteriales</taxon>
        <taxon>Eubacteriaceae</taxon>
        <taxon>Eubacterium</taxon>
    </lineage>
</organism>
<keyword evidence="2" id="KW-0812">Transmembrane</keyword>
<keyword evidence="2" id="KW-0472">Membrane</keyword>
<evidence type="ECO:0000313" key="4">
    <source>
        <dbReference type="Proteomes" id="UP000189857"/>
    </source>
</evidence>
<sequence>MSSEKPKRGRYNNDYSPKFSEPYDIYDKAREHMKDLRKENLRSEDSFKEQKNAEIPSQKKKHSAFILFAILFILLIIGLAIYLI</sequence>
<evidence type="ECO:0000256" key="1">
    <source>
        <dbReference type="SAM" id="MobiDB-lite"/>
    </source>
</evidence>
<feature type="region of interest" description="Disordered" evidence="1">
    <location>
        <begin position="1"/>
        <end position="23"/>
    </location>
</feature>